<dbReference type="AlphaFoldDB" id="A0A0K2V7U4"/>
<reference evidence="4" key="1">
    <citation type="submission" date="2014-05" db="EMBL/GenBank/DDBJ databases">
        <authorList>
            <person name="Chronopoulou M."/>
        </authorList>
    </citation>
    <scope>NUCLEOTIDE SEQUENCE</scope>
    <source>
        <tissue evidence="4">Whole organism</tissue>
    </source>
</reference>
<dbReference type="InterPro" id="IPR002209">
    <property type="entry name" value="Fibroblast_GF_fam"/>
</dbReference>
<comment type="similarity">
    <text evidence="1">Belongs to the heparin-binding growth factors family.</text>
</comment>
<dbReference type="OrthoDB" id="10655236at2759"/>
<feature type="compositionally biased region" description="Low complexity" evidence="2">
    <location>
        <begin position="340"/>
        <end position="350"/>
    </location>
</feature>
<feature type="region of interest" description="Disordered" evidence="2">
    <location>
        <begin position="340"/>
        <end position="387"/>
    </location>
</feature>
<dbReference type="SUPFAM" id="SSF50353">
    <property type="entry name" value="Cytokine"/>
    <property type="match status" value="1"/>
</dbReference>
<keyword evidence="3" id="KW-0812">Transmembrane</keyword>
<dbReference type="InterPro" id="IPR008996">
    <property type="entry name" value="IL1/FGF"/>
</dbReference>
<organism evidence="4">
    <name type="scientific">Lepeophtheirus salmonis</name>
    <name type="common">Salmon louse</name>
    <name type="synonym">Caligus salmonis</name>
    <dbReference type="NCBI Taxonomy" id="72036"/>
    <lineage>
        <taxon>Eukaryota</taxon>
        <taxon>Metazoa</taxon>
        <taxon>Ecdysozoa</taxon>
        <taxon>Arthropoda</taxon>
        <taxon>Crustacea</taxon>
        <taxon>Multicrustacea</taxon>
        <taxon>Hexanauplia</taxon>
        <taxon>Copepoda</taxon>
        <taxon>Siphonostomatoida</taxon>
        <taxon>Caligidae</taxon>
        <taxon>Lepeophtheirus</taxon>
    </lineage>
</organism>
<dbReference type="EMBL" id="HACA01029252">
    <property type="protein sequence ID" value="CDW46613.1"/>
    <property type="molecule type" value="Transcribed_RNA"/>
</dbReference>
<name>A0A0K2V7U4_LEPSM</name>
<feature type="transmembrane region" description="Helical" evidence="3">
    <location>
        <begin position="6"/>
        <end position="25"/>
    </location>
</feature>
<feature type="compositionally biased region" description="Basic residues" evidence="2">
    <location>
        <begin position="351"/>
        <end position="366"/>
    </location>
</feature>
<sequence>MKGYEWLNLVFVILFCIIPVSLEAAKHNLRLSSLPGMTSCTQEPSTIWLRNACHGGFVTLTKGRKKTKVIAQHRGIHQKSPKVELIKESCHDQSAGFLGSVTTRLYSPHADKYICFNQRGKVIAKSRKSIERMGPLCMFLERATSVGSRNLVQFQSSYNPEWYLGFDGKRVVHRKRRTRNSAHTLPRKMKRTRTHRKRRHRCDFSFSTGSFRSLENEFSGLIEHIRKQKLLQIHSSNNDKDFESPMIPKSTTGGGGNNIFVSRVSKTPAYYYIESNDERYKPEEVKRRHLLDEDEEDLLESKISFLNFKSNLKMYQLQKKTKSSLVSSSSSISTLSSSAAAAASGALSSRNNKKRKKKKLKQRRQKDKNSNLVVQSPSAPSNPSLTT</sequence>
<proteinExistence type="inferred from homology"/>
<feature type="compositionally biased region" description="Polar residues" evidence="2">
    <location>
        <begin position="370"/>
        <end position="387"/>
    </location>
</feature>
<evidence type="ECO:0000256" key="2">
    <source>
        <dbReference type="SAM" id="MobiDB-lite"/>
    </source>
</evidence>
<dbReference type="GO" id="GO:0008083">
    <property type="term" value="F:growth factor activity"/>
    <property type="evidence" value="ECO:0007669"/>
    <property type="project" value="InterPro"/>
</dbReference>
<evidence type="ECO:0000256" key="1">
    <source>
        <dbReference type="ARBA" id="ARBA00007936"/>
    </source>
</evidence>
<keyword evidence="3" id="KW-0472">Membrane</keyword>
<accession>A0A0K2V7U4</accession>
<dbReference type="Pfam" id="PF00167">
    <property type="entry name" value="FGF"/>
    <property type="match status" value="1"/>
</dbReference>
<keyword evidence="3" id="KW-1133">Transmembrane helix</keyword>
<dbReference type="Gene3D" id="2.80.10.50">
    <property type="match status" value="1"/>
</dbReference>
<evidence type="ECO:0000313" key="4">
    <source>
        <dbReference type="EMBL" id="CDW46613.1"/>
    </source>
</evidence>
<protein>
    <submittedName>
        <fullName evidence="4">Uncharacterized protein</fullName>
    </submittedName>
</protein>
<evidence type="ECO:0000256" key="3">
    <source>
        <dbReference type="SAM" id="Phobius"/>
    </source>
</evidence>